<feature type="region of interest" description="Disordered" evidence="1">
    <location>
        <begin position="131"/>
        <end position="168"/>
    </location>
</feature>
<reference evidence="3" key="2">
    <citation type="submission" date="2025-09" db="UniProtKB">
        <authorList>
            <consortium name="Ensembl"/>
        </authorList>
    </citation>
    <scope>IDENTIFICATION</scope>
</reference>
<dbReference type="PANTHER" id="PTHR46888:SF1">
    <property type="entry name" value="RIBONUCLEASE H"/>
    <property type="match status" value="1"/>
</dbReference>
<evidence type="ECO:0000256" key="1">
    <source>
        <dbReference type="SAM" id="MobiDB-lite"/>
    </source>
</evidence>
<evidence type="ECO:0000313" key="3">
    <source>
        <dbReference type="Ensembl" id="ENSPCEP00000001063.1"/>
    </source>
</evidence>
<dbReference type="PANTHER" id="PTHR46888">
    <property type="entry name" value="ZINC KNUCKLE DOMAINCONTAINING PROTEIN-RELATED"/>
    <property type="match status" value="1"/>
</dbReference>
<dbReference type="Ensembl" id="ENSPCET00000001102.1">
    <property type="protein sequence ID" value="ENSPCEP00000001063.1"/>
    <property type="gene ID" value="ENSPCEG00000000899.1"/>
</dbReference>
<proteinExistence type="predicted"/>
<feature type="domain" description="SCAN box" evidence="2">
    <location>
        <begin position="74"/>
        <end position="122"/>
    </location>
</feature>
<dbReference type="Proteomes" id="UP000694393">
    <property type="component" value="Unplaced"/>
</dbReference>
<dbReference type="InterPro" id="IPR038269">
    <property type="entry name" value="SCAN_sf"/>
</dbReference>
<organism evidence="3 4">
    <name type="scientific">Pelusios castaneus</name>
    <name type="common">West African mud turtle</name>
    <dbReference type="NCBI Taxonomy" id="367368"/>
    <lineage>
        <taxon>Eukaryota</taxon>
        <taxon>Metazoa</taxon>
        <taxon>Chordata</taxon>
        <taxon>Craniata</taxon>
        <taxon>Vertebrata</taxon>
        <taxon>Euteleostomi</taxon>
        <taxon>Archelosauria</taxon>
        <taxon>Testudinata</taxon>
        <taxon>Testudines</taxon>
        <taxon>Pleurodira</taxon>
        <taxon>Pelomedusidae</taxon>
        <taxon>Pelusios</taxon>
    </lineage>
</organism>
<keyword evidence="4" id="KW-1185">Reference proteome</keyword>
<dbReference type="PROSITE" id="PS50804">
    <property type="entry name" value="SCAN_BOX"/>
    <property type="match status" value="1"/>
</dbReference>
<reference evidence="3" key="1">
    <citation type="submission" date="2025-08" db="UniProtKB">
        <authorList>
            <consortium name="Ensembl"/>
        </authorList>
    </citation>
    <scope>IDENTIFICATION</scope>
</reference>
<name>A0A8C8VE63_9SAUR</name>
<dbReference type="SUPFAM" id="SSF47353">
    <property type="entry name" value="Retrovirus capsid dimerization domain-like"/>
    <property type="match status" value="1"/>
</dbReference>
<protein>
    <recommendedName>
        <fullName evidence="2">SCAN box domain-containing protein</fullName>
    </recommendedName>
</protein>
<dbReference type="Pfam" id="PF02023">
    <property type="entry name" value="SCAN"/>
    <property type="match status" value="1"/>
</dbReference>
<evidence type="ECO:0000313" key="4">
    <source>
        <dbReference type="Proteomes" id="UP000694393"/>
    </source>
</evidence>
<dbReference type="AlphaFoldDB" id="A0A8C8VE63"/>
<accession>A0A8C8VE63</accession>
<dbReference type="Gene3D" id="1.10.4020.10">
    <property type="entry name" value="DNA breaking-rejoining enzymes"/>
    <property type="match status" value="1"/>
</dbReference>
<sequence length="168" mass="18866">MGSGDDPEAFLVTFERVATATRWPLEHWVTLLAPYLTGPAQKAYRNLDPQSALDYAQVKEAILDQTGVSPETFRQRLRHAHYPQGAWLRAVAQQIRDNCERWLEPGKHTSAQVAECIALVQLWDRGYGQPLSRRGSPTPLRRSWGGCPEGVGKRRRLRSGTTGGPDFE</sequence>
<dbReference type="InterPro" id="IPR003309">
    <property type="entry name" value="SCAN_dom"/>
</dbReference>
<evidence type="ECO:0000259" key="2">
    <source>
        <dbReference type="PROSITE" id="PS50804"/>
    </source>
</evidence>